<dbReference type="InterPro" id="IPR024041">
    <property type="entry name" value="NH4_transpt_AmtB-like_dom"/>
</dbReference>
<dbReference type="Pfam" id="PF00909">
    <property type="entry name" value="Ammonium_transp"/>
    <property type="match status" value="1"/>
</dbReference>
<feature type="signal peptide" evidence="9">
    <location>
        <begin position="1"/>
        <end position="17"/>
    </location>
</feature>
<evidence type="ECO:0000256" key="6">
    <source>
        <dbReference type="ARBA" id="ARBA00023136"/>
    </source>
</evidence>
<evidence type="ECO:0000313" key="12">
    <source>
        <dbReference type="Proteomes" id="UP001165065"/>
    </source>
</evidence>
<organism evidence="11 12">
    <name type="scientific">Triparma columacea</name>
    <dbReference type="NCBI Taxonomy" id="722753"/>
    <lineage>
        <taxon>Eukaryota</taxon>
        <taxon>Sar</taxon>
        <taxon>Stramenopiles</taxon>
        <taxon>Ochrophyta</taxon>
        <taxon>Bolidophyceae</taxon>
        <taxon>Parmales</taxon>
        <taxon>Triparmaceae</taxon>
        <taxon>Triparma</taxon>
    </lineage>
</organism>
<evidence type="ECO:0000313" key="11">
    <source>
        <dbReference type="EMBL" id="GMI48271.1"/>
    </source>
</evidence>
<dbReference type="EMBL" id="BRYA01000383">
    <property type="protein sequence ID" value="GMI48271.1"/>
    <property type="molecule type" value="Genomic_DNA"/>
</dbReference>
<feature type="transmembrane region" description="Helical" evidence="8">
    <location>
        <begin position="208"/>
        <end position="227"/>
    </location>
</feature>
<feature type="transmembrane region" description="Helical" evidence="8">
    <location>
        <begin position="311"/>
        <end position="328"/>
    </location>
</feature>
<feature type="transmembrane region" description="Helical" evidence="8">
    <location>
        <begin position="402"/>
        <end position="421"/>
    </location>
</feature>
<feature type="transmembrane region" description="Helical" evidence="8">
    <location>
        <begin position="269"/>
        <end position="290"/>
    </location>
</feature>
<keyword evidence="7" id="KW-0924">Ammonia transport</keyword>
<dbReference type="GO" id="GO:0005886">
    <property type="term" value="C:plasma membrane"/>
    <property type="evidence" value="ECO:0007669"/>
    <property type="project" value="TreeGrafter"/>
</dbReference>
<evidence type="ECO:0000259" key="10">
    <source>
        <dbReference type="Pfam" id="PF00909"/>
    </source>
</evidence>
<dbReference type="Proteomes" id="UP001165065">
    <property type="component" value="Unassembled WGS sequence"/>
</dbReference>
<proteinExistence type="inferred from homology"/>
<dbReference type="GO" id="GO:0008519">
    <property type="term" value="F:ammonium channel activity"/>
    <property type="evidence" value="ECO:0007669"/>
    <property type="project" value="InterPro"/>
</dbReference>
<evidence type="ECO:0000256" key="8">
    <source>
        <dbReference type="SAM" id="Phobius"/>
    </source>
</evidence>
<keyword evidence="5 8" id="KW-1133">Transmembrane helix</keyword>
<feature type="transmembrane region" description="Helical" evidence="8">
    <location>
        <begin position="110"/>
        <end position="131"/>
    </location>
</feature>
<protein>
    <recommendedName>
        <fullName evidence="10">Ammonium transporter AmtB-like domain-containing protein</fullName>
    </recommendedName>
</protein>
<dbReference type="PANTHER" id="PTHR11730:SF6">
    <property type="entry name" value="AMMONIUM TRANSPORTER"/>
    <property type="match status" value="1"/>
</dbReference>
<evidence type="ECO:0000256" key="7">
    <source>
        <dbReference type="ARBA" id="ARBA00023177"/>
    </source>
</evidence>
<dbReference type="GO" id="GO:0097272">
    <property type="term" value="P:ammonium homeostasis"/>
    <property type="evidence" value="ECO:0007669"/>
    <property type="project" value="TreeGrafter"/>
</dbReference>
<comment type="similarity">
    <text evidence="2">Belongs to the ammonia transporter channel (TC 1.A.11.2) family.</text>
</comment>
<evidence type="ECO:0000256" key="5">
    <source>
        <dbReference type="ARBA" id="ARBA00022989"/>
    </source>
</evidence>
<feature type="transmembrane region" description="Helical" evidence="8">
    <location>
        <begin position="234"/>
        <end position="257"/>
    </location>
</feature>
<accession>A0A9W7GM70</accession>
<dbReference type="PROSITE" id="PS01219">
    <property type="entry name" value="AMMONIUM_TRANSP"/>
    <property type="match status" value="1"/>
</dbReference>
<dbReference type="PANTHER" id="PTHR11730">
    <property type="entry name" value="AMMONIUM TRANSPORTER"/>
    <property type="match status" value="1"/>
</dbReference>
<dbReference type="AlphaFoldDB" id="A0A9W7GM70"/>
<evidence type="ECO:0000256" key="4">
    <source>
        <dbReference type="ARBA" id="ARBA00022692"/>
    </source>
</evidence>
<sequence length="607" mass="65142">MLRRAVPLLLLLHGAQSETAPPKADYSINSIVGPCRRAAGEQCGGVNGHGEVWEVDGPEASCCAEGHVCAYKTMYYSECVPMWRNESPARTQRTLEADTIGEVRSALDNFYLIINAQIVFFMQAGFAMLEVGIISPKNAKSILFKNLLDMCMVALTWWMWGFGLAGGGASGQILTEGSSFGDFGMGKGITEDGSGRAGGLDWLNSASFLHSLVFATTTTTIMSGGVAERMKVEVYIFLSVILSSFVYSTVVSWAWAGDGFLKEMGFVDFAGSCVVHLVGGCAALMGAILVGPRRNRFTDTGDVVSFKSTSLVLSSLGAMMLAFSWISFNGSSVLSTDHSNLELSAHAVTNTLLSLGGAGVTSVMFPALTNKGTYDLPLTINSMLGGLVAVTAPCAFIDNWNAILLGVMSSLLTMYSSYFVMMKLRVDDPLDAFSVHGACGIFGTIWTGLFARKDLLALVNHTKGAGLFYTGDPELFLAQLAGCGVVILLTTATIAGACISFHLALTALKAARGSDEIVVDDIGEEDGGLYGEDESAETDSVEEGNLNFFEKVMLSLRFSKDAEIVGADFIYHEGNAFELTKNQVIMYNQEKNAQDRIQRRRDAARRE</sequence>
<evidence type="ECO:0000256" key="2">
    <source>
        <dbReference type="ARBA" id="ARBA00005887"/>
    </source>
</evidence>
<keyword evidence="6 8" id="KW-0472">Membrane</keyword>
<reference evidence="12" key="1">
    <citation type="journal article" date="2023" name="Commun. Biol.">
        <title>Genome analysis of Parmales, the sister group of diatoms, reveals the evolutionary specialization of diatoms from phago-mixotrophs to photoautotrophs.</title>
        <authorList>
            <person name="Ban H."/>
            <person name="Sato S."/>
            <person name="Yoshikawa S."/>
            <person name="Yamada K."/>
            <person name="Nakamura Y."/>
            <person name="Ichinomiya M."/>
            <person name="Sato N."/>
            <person name="Blanc-Mathieu R."/>
            <person name="Endo H."/>
            <person name="Kuwata A."/>
            <person name="Ogata H."/>
        </authorList>
    </citation>
    <scope>NUCLEOTIDE SEQUENCE [LARGE SCALE GENOMIC DNA]</scope>
</reference>
<evidence type="ECO:0000256" key="3">
    <source>
        <dbReference type="ARBA" id="ARBA00022448"/>
    </source>
</evidence>
<comment type="caution">
    <text evidence="11">The sequence shown here is derived from an EMBL/GenBank/DDBJ whole genome shotgun (WGS) entry which is preliminary data.</text>
</comment>
<gene>
    <name evidence="11" type="ORF">TrCOL_g8991</name>
</gene>
<feature type="chain" id="PRO_5040784916" description="Ammonium transporter AmtB-like domain-containing protein" evidence="9">
    <location>
        <begin position="18"/>
        <end position="607"/>
    </location>
</feature>
<keyword evidence="12" id="KW-1185">Reference proteome</keyword>
<dbReference type="InterPro" id="IPR018047">
    <property type="entry name" value="Ammonium_transpt_CS"/>
</dbReference>
<dbReference type="InterPro" id="IPR029020">
    <property type="entry name" value="Ammonium/urea_transptr"/>
</dbReference>
<feature type="transmembrane region" description="Helical" evidence="8">
    <location>
        <begin position="348"/>
        <end position="369"/>
    </location>
</feature>
<comment type="subcellular location">
    <subcellularLocation>
        <location evidence="1">Membrane</location>
        <topology evidence="1">Multi-pass membrane protein</topology>
    </subcellularLocation>
</comment>
<dbReference type="SUPFAM" id="SSF111352">
    <property type="entry name" value="Ammonium transporter"/>
    <property type="match status" value="1"/>
</dbReference>
<keyword evidence="9" id="KW-0732">Signal</keyword>
<keyword evidence="3" id="KW-0813">Transport</keyword>
<keyword evidence="4 8" id="KW-0812">Transmembrane</keyword>
<evidence type="ECO:0000256" key="9">
    <source>
        <dbReference type="SAM" id="SignalP"/>
    </source>
</evidence>
<name>A0A9W7GM70_9STRA</name>
<feature type="domain" description="Ammonium transporter AmtB-like" evidence="10">
    <location>
        <begin position="112"/>
        <end position="509"/>
    </location>
</feature>
<dbReference type="OrthoDB" id="534912at2759"/>
<feature type="transmembrane region" description="Helical" evidence="8">
    <location>
        <begin position="476"/>
        <end position="505"/>
    </location>
</feature>
<feature type="transmembrane region" description="Helical" evidence="8">
    <location>
        <begin position="433"/>
        <end position="451"/>
    </location>
</feature>
<evidence type="ECO:0000256" key="1">
    <source>
        <dbReference type="ARBA" id="ARBA00004141"/>
    </source>
</evidence>
<feature type="transmembrane region" description="Helical" evidence="8">
    <location>
        <begin position="376"/>
        <end position="396"/>
    </location>
</feature>
<dbReference type="Gene3D" id="1.10.3430.10">
    <property type="entry name" value="Ammonium transporter AmtB like domains"/>
    <property type="match status" value="1"/>
</dbReference>